<dbReference type="GO" id="GO:0004148">
    <property type="term" value="F:dihydrolipoyl dehydrogenase (NADH) activity"/>
    <property type="evidence" value="ECO:0007669"/>
    <property type="project" value="TreeGrafter"/>
</dbReference>
<dbReference type="EMBL" id="CAUI01000023">
    <property type="protein sequence ID" value="CCU80818.1"/>
    <property type="molecule type" value="Genomic_DNA"/>
</dbReference>
<dbReference type="PANTHER" id="PTHR22912:SF151">
    <property type="entry name" value="DIHYDROLIPOYL DEHYDROGENASE, MITOCHONDRIAL"/>
    <property type="match status" value="1"/>
</dbReference>
<dbReference type="Proteomes" id="UP000012063">
    <property type="component" value="Unassembled WGS sequence"/>
</dbReference>
<evidence type="ECO:0000313" key="8">
    <source>
        <dbReference type="EMBL" id="CCU80818.1"/>
    </source>
</evidence>
<evidence type="ECO:0000313" key="9">
    <source>
        <dbReference type="Proteomes" id="UP000012063"/>
    </source>
</evidence>
<gene>
    <name evidence="8" type="ORF">HSACCH_02333</name>
</gene>
<accession>M5E3L9</accession>
<comment type="similarity">
    <text evidence="2">Belongs to the class-I pyridine nucleotide-disulfide oxidoreductase family.</text>
</comment>
<dbReference type="SUPFAM" id="SSF55424">
    <property type="entry name" value="FAD/NAD-linked reductases, dimerisation (C-terminal) domain"/>
    <property type="match status" value="1"/>
</dbReference>
<dbReference type="GO" id="GO:0050660">
    <property type="term" value="F:flavin adenine dinucleotide binding"/>
    <property type="evidence" value="ECO:0007669"/>
    <property type="project" value="TreeGrafter"/>
</dbReference>
<keyword evidence="5" id="KW-0520">NAD</keyword>
<keyword evidence="3" id="KW-0285">Flavoprotein</keyword>
<evidence type="ECO:0000259" key="6">
    <source>
        <dbReference type="Pfam" id="PF02852"/>
    </source>
</evidence>
<dbReference type="PANTHER" id="PTHR22912">
    <property type="entry name" value="DISULFIDE OXIDOREDUCTASE"/>
    <property type="match status" value="1"/>
</dbReference>
<keyword evidence="9" id="KW-1185">Reference proteome</keyword>
<dbReference type="InParanoid" id="M5E3L9"/>
<dbReference type="InterPro" id="IPR036188">
    <property type="entry name" value="FAD/NAD-bd_sf"/>
</dbReference>
<dbReference type="PRINTS" id="PR00411">
    <property type="entry name" value="PNDRDTASEI"/>
</dbReference>
<dbReference type="Pfam" id="PF02852">
    <property type="entry name" value="Pyr_redox_dim"/>
    <property type="match status" value="1"/>
</dbReference>
<dbReference type="STRING" id="1293054.HSACCH_02333"/>
<dbReference type="SUPFAM" id="SSF51905">
    <property type="entry name" value="FAD/NAD(P)-binding domain"/>
    <property type="match status" value="1"/>
</dbReference>
<reference evidence="9" key="1">
    <citation type="journal article" date="2013" name="Genome Announc.">
        <title>Genome Sequence of Halanaerobium saccharolyticum subsp. saccharolyticum Strain DSM 6643T, a Halophilic Hydrogen-Producing Bacterium.</title>
        <authorList>
            <person name="Kivisto A."/>
            <person name="Larjo A."/>
            <person name="Ciranna A."/>
            <person name="Santala V."/>
            <person name="Roos C."/>
            <person name="Karp M."/>
        </authorList>
    </citation>
    <scope>NUCLEOTIDE SEQUENCE [LARGE SCALE GENOMIC DNA]</scope>
    <source>
        <strain evidence="9">DSM 6643</strain>
    </source>
</reference>
<feature type="domain" description="Pyridine nucleotide-disulphide oxidoreductase dimerisation" evidence="6">
    <location>
        <begin position="360"/>
        <end position="467"/>
    </location>
</feature>
<evidence type="ECO:0000256" key="1">
    <source>
        <dbReference type="ARBA" id="ARBA00001974"/>
    </source>
</evidence>
<evidence type="ECO:0000256" key="5">
    <source>
        <dbReference type="ARBA" id="ARBA00023027"/>
    </source>
</evidence>
<dbReference type="InterPro" id="IPR023753">
    <property type="entry name" value="FAD/NAD-binding_dom"/>
</dbReference>
<dbReference type="GO" id="GO:0006103">
    <property type="term" value="P:2-oxoglutarate metabolic process"/>
    <property type="evidence" value="ECO:0007669"/>
    <property type="project" value="TreeGrafter"/>
</dbReference>
<comment type="cofactor">
    <cofactor evidence="1">
        <name>FAD</name>
        <dbReference type="ChEBI" id="CHEBI:57692"/>
    </cofactor>
</comment>
<sequence>MVKEKLKYDLLVIGSGAAGFYAAREAARAGLKTAVVEKAEFGGTSFYWGSLPVKMIADKIKAYQKAVGLFSNLNAEPKIEDFLLQASDFKKIETKIKTDLTKAGADIFYGEGHFNSKQEFELAEKIIKAEQLMLATGSKVKTGSNFNLDGKYIISHKEAVTLKELPESILIVGMNIEGAEFASIFSFLGVKVYILDQEASLLPGIDQDLTELLQRELEKNGVELMASTLLKNTEITEIEAKKMVRAELESVSEKGENKSLVVDKILFTAGREANFPAGIENLELDFKAQQLKVNQKLQTSKPNVYALGDLNSRFGIASTAISDALIAVNNLKQKKVFKNKLNSDQQEPLLEFKSAAEQIIPLNIFTIPEIGGLGLSESQLKSKNIEYQIQKYYFKDCWRSLNSSDPGFVKIMLAEDGDQVLGIYLVGNELSEIISSLSLAGQNLQLKQLLENIYVHPTRSEILREAALLQLPGTKSLTGN</sequence>
<comment type="caution">
    <text evidence="8">The sequence shown here is derived from an EMBL/GenBank/DDBJ whole genome shotgun (WGS) entry which is preliminary data.</text>
</comment>
<dbReference type="InterPro" id="IPR050151">
    <property type="entry name" value="Class-I_Pyr_Nuc-Dis_Oxidored"/>
</dbReference>
<evidence type="ECO:0008006" key="10">
    <source>
        <dbReference type="Google" id="ProtNLM"/>
    </source>
</evidence>
<name>M5E3L9_9FIRM</name>
<organism evidence="8 9">
    <name type="scientific">Halanaerobium saccharolyticum subsp. saccharolyticum DSM 6643</name>
    <dbReference type="NCBI Taxonomy" id="1293054"/>
    <lineage>
        <taxon>Bacteria</taxon>
        <taxon>Bacillati</taxon>
        <taxon>Bacillota</taxon>
        <taxon>Clostridia</taxon>
        <taxon>Halanaerobiales</taxon>
        <taxon>Halanaerobiaceae</taxon>
        <taxon>Halanaerobium</taxon>
    </lineage>
</organism>
<dbReference type="InterPro" id="IPR004099">
    <property type="entry name" value="Pyr_nucl-diS_OxRdtase_dimer"/>
</dbReference>
<evidence type="ECO:0000256" key="3">
    <source>
        <dbReference type="ARBA" id="ARBA00022630"/>
    </source>
</evidence>
<dbReference type="PRINTS" id="PR00368">
    <property type="entry name" value="FADPNR"/>
</dbReference>
<protein>
    <recommendedName>
        <fullName evidence="10">Dihydrolipoamide dehydrogenase</fullName>
    </recommendedName>
</protein>
<dbReference type="InterPro" id="IPR016156">
    <property type="entry name" value="FAD/NAD-linked_Rdtase_dimer_sf"/>
</dbReference>
<feature type="domain" description="FAD/NAD(P)-binding" evidence="7">
    <location>
        <begin position="8"/>
        <end position="323"/>
    </location>
</feature>
<keyword evidence="4" id="KW-0274">FAD</keyword>
<dbReference type="Pfam" id="PF07992">
    <property type="entry name" value="Pyr_redox_2"/>
    <property type="match status" value="1"/>
</dbReference>
<dbReference type="RefSeq" id="WP_005490085.1">
    <property type="nucleotide sequence ID" value="NZ_CAUI01000023.1"/>
</dbReference>
<proteinExistence type="inferred from homology"/>
<dbReference type="AlphaFoldDB" id="M5E3L9"/>
<evidence type="ECO:0000256" key="4">
    <source>
        <dbReference type="ARBA" id="ARBA00022827"/>
    </source>
</evidence>
<dbReference type="Gene3D" id="3.50.50.60">
    <property type="entry name" value="FAD/NAD(P)-binding domain"/>
    <property type="match status" value="2"/>
</dbReference>
<dbReference type="eggNOG" id="COG1249">
    <property type="taxonomic scope" value="Bacteria"/>
</dbReference>
<dbReference type="OrthoDB" id="1705205at2"/>
<evidence type="ECO:0000256" key="2">
    <source>
        <dbReference type="ARBA" id="ARBA00007532"/>
    </source>
</evidence>
<dbReference type="Gene3D" id="3.30.390.30">
    <property type="match status" value="1"/>
</dbReference>
<evidence type="ECO:0000259" key="7">
    <source>
        <dbReference type="Pfam" id="PF07992"/>
    </source>
</evidence>